<evidence type="ECO:0000313" key="3">
    <source>
        <dbReference type="Proteomes" id="UP000179284"/>
    </source>
</evidence>
<sequence>MKKLVSRILLPLMACLMLVACGAPSSLEEILTSDAAVAETEKAKEDLLSQYSDTYSDYDMEVSGNNLTYKYYYVEELTASADDLKAALEGETSWSDLINQTKDEIEKTAKIRPETVTFAYYTADGTEIFSITE</sequence>
<dbReference type="AlphaFoldDB" id="A0A1D9P1B5"/>
<dbReference type="KEGG" id="bhu:bhn_I0951"/>
<dbReference type="OrthoDB" id="2062653at2"/>
<evidence type="ECO:0008006" key="4">
    <source>
        <dbReference type="Google" id="ProtNLM"/>
    </source>
</evidence>
<protein>
    <recommendedName>
        <fullName evidence="4">Lipoprotein</fullName>
    </recommendedName>
</protein>
<evidence type="ECO:0000313" key="2">
    <source>
        <dbReference type="EMBL" id="AOZ95985.1"/>
    </source>
</evidence>
<keyword evidence="1" id="KW-0732">Signal</keyword>
<reference evidence="3" key="1">
    <citation type="submission" date="2016-10" db="EMBL/GenBank/DDBJ databases">
        <title>The complete genome sequence of the rumen bacterium Butyrivibrio hungatei MB2003.</title>
        <authorList>
            <person name="Palevich N."/>
            <person name="Kelly W.J."/>
            <person name="Leahy S.C."/>
            <person name="Altermann E."/>
            <person name="Rakonjac J."/>
            <person name="Attwood G.T."/>
        </authorList>
    </citation>
    <scope>NUCLEOTIDE SEQUENCE [LARGE SCALE GENOMIC DNA]</scope>
    <source>
        <strain evidence="3">MB2003</strain>
    </source>
</reference>
<evidence type="ECO:0000256" key="1">
    <source>
        <dbReference type="SAM" id="SignalP"/>
    </source>
</evidence>
<dbReference type="Proteomes" id="UP000179284">
    <property type="component" value="Chromosome I"/>
</dbReference>
<feature type="chain" id="PRO_5038404211" description="Lipoprotein" evidence="1">
    <location>
        <begin position="23"/>
        <end position="133"/>
    </location>
</feature>
<feature type="signal peptide" evidence="1">
    <location>
        <begin position="1"/>
        <end position="22"/>
    </location>
</feature>
<keyword evidence="3" id="KW-1185">Reference proteome</keyword>
<name>A0A1D9P1B5_9FIRM</name>
<proteinExistence type="predicted"/>
<dbReference type="PROSITE" id="PS51257">
    <property type="entry name" value="PROKAR_LIPOPROTEIN"/>
    <property type="match status" value="1"/>
</dbReference>
<organism evidence="2 3">
    <name type="scientific">Butyrivibrio hungatei</name>
    <dbReference type="NCBI Taxonomy" id="185008"/>
    <lineage>
        <taxon>Bacteria</taxon>
        <taxon>Bacillati</taxon>
        <taxon>Bacillota</taxon>
        <taxon>Clostridia</taxon>
        <taxon>Lachnospirales</taxon>
        <taxon>Lachnospiraceae</taxon>
        <taxon>Butyrivibrio</taxon>
    </lineage>
</organism>
<dbReference type="RefSeq" id="WP_071175707.1">
    <property type="nucleotide sequence ID" value="NZ_CP017831.1"/>
</dbReference>
<accession>A0A1D9P1B5</accession>
<dbReference type="EMBL" id="CP017831">
    <property type="protein sequence ID" value="AOZ95985.1"/>
    <property type="molecule type" value="Genomic_DNA"/>
</dbReference>
<gene>
    <name evidence="2" type="ORF">bhn_I0951</name>
</gene>